<comment type="similarity">
    <text evidence="2">Belongs to the SS18 family.</text>
</comment>
<accession>A0AAV8W2K4</accession>
<dbReference type="InterPro" id="IPR007726">
    <property type="entry name" value="SS18_N"/>
</dbReference>
<feature type="region of interest" description="Disordered" evidence="8">
    <location>
        <begin position="73"/>
        <end position="195"/>
    </location>
</feature>
<evidence type="ECO:0000313" key="11">
    <source>
        <dbReference type="Proteomes" id="UP001159042"/>
    </source>
</evidence>
<keyword evidence="4" id="KW-0805">Transcription regulation</keyword>
<feature type="compositionally biased region" description="Polar residues" evidence="8">
    <location>
        <begin position="176"/>
        <end position="195"/>
    </location>
</feature>
<protein>
    <recommendedName>
        <fullName evidence="9">SS18 N-terminal domain-containing protein</fullName>
    </recommendedName>
</protein>
<keyword evidence="7" id="KW-0539">Nucleus</keyword>
<reference evidence="10 11" key="1">
    <citation type="journal article" date="2023" name="Insect Mol. Biol.">
        <title>Genome sequencing provides insights into the evolution of gene families encoding plant cell wall-degrading enzymes in longhorned beetles.</title>
        <authorList>
            <person name="Shin N.R."/>
            <person name="Okamura Y."/>
            <person name="Kirsch R."/>
            <person name="Pauchet Y."/>
        </authorList>
    </citation>
    <scope>NUCLEOTIDE SEQUENCE [LARGE SCALE GENOMIC DNA]</scope>
    <source>
        <strain evidence="10">EAD_L_NR</strain>
    </source>
</reference>
<comment type="caution">
    <text evidence="10">The sequence shown here is derived from an EMBL/GenBank/DDBJ whole genome shotgun (WGS) entry which is preliminary data.</text>
</comment>
<evidence type="ECO:0000256" key="1">
    <source>
        <dbReference type="ARBA" id="ARBA00004123"/>
    </source>
</evidence>
<evidence type="ECO:0000256" key="4">
    <source>
        <dbReference type="ARBA" id="ARBA00023015"/>
    </source>
</evidence>
<feature type="compositionally biased region" description="Pro residues" evidence="8">
    <location>
        <begin position="297"/>
        <end position="309"/>
    </location>
</feature>
<feature type="compositionally biased region" description="Low complexity" evidence="8">
    <location>
        <begin position="380"/>
        <end position="390"/>
    </location>
</feature>
<evidence type="ECO:0000313" key="10">
    <source>
        <dbReference type="EMBL" id="KAJ8920866.1"/>
    </source>
</evidence>
<dbReference type="Pfam" id="PF05030">
    <property type="entry name" value="SSXT"/>
    <property type="match status" value="1"/>
</dbReference>
<dbReference type="GO" id="GO:0003713">
    <property type="term" value="F:transcription coactivator activity"/>
    <property type="evidence" value="ECO:0007669"/>
    <property type="project" value="TreeGrafter"/>
</dbReference>
<proteinExistence type="inferred from homology"/>
<keyword evidence="6" id="KW-0804">Transcription</keyword>
<dbReference type="PANTHER" id="PTHR23107">
    <property type="entry name" value="SYNOVIAL SARCOMA ASSOCIATED SS18 PROTEIN"/>
    <property type="match status" value="1"/>
</dbReference>
<comment type="subcellular location">
    <subcellularLocation>
        <location evidence="1">Nucleus</location>
    </subcellularLocation>
</comment>
<feature type="compositionally biased region" description="Pro residues" evidence="8">
    <location>
        <begin position="369"/>
        <end position="379"/>
    </location>
</feature>
<dbReference type="AlphaFoldDB" id="A0AAV8W2K4"/>
<evidence type="ECO:0000256" key="2">
    <source>
        <dbReference type="ARBA" id="ARBA00007945"/>
    </source>
</evidence>
<evidence type="ECO:0000256" key="5">
    <source>
        <dbReference type="ARBA" id="ARBA00023159"/>
    </source>
</evidence>
<feature type="domain" description="SS18 N-terminal" evidence="9">
    <location>
        <begin position="12"/>
        <end position="72"/>
    </location>
</feature>
<feature type="compositionally biased region" description="Pro residues" evidence="8">
    <location>
        <begin position="277"/>
        <end position="288"/>
    </location>
</feature>
<sequence>MSATFATRSTARPPPDAKQIQRLLDENGHLIQTIQEYQSKGKAQEVMQYQTQLHRNLVFLATLADSAQNVNSLLPMIQPPGSSGAPPQQTHGPQPPTTDQQHMNNFNHQQQPPGPAGPYRQQPGPQRPGLPAPHQYPQRGYPQGQYPNQYPPQGQGYPQGQYPPPNQPPGYPAGSPQGNYGQPPTTVAHNNYQQPGGLSEYVMAHRPQAMPHSRETPHQDLTLPLMRHLKANQVNMELLQMVLHTPTALLPKITLLNRDIPHSRVTHRHHQANHNPLSPPYSNQPPAAPQNYAPNNAPMPPFSAPPTNTPSPAVTSAPGPAPPASAAQPYQPQYPPNSQPSNPNAGYTSPPNQGYPPGPAGPPTSYGYPPQPGGYPPQPQYAQQPQGYQYRPPPAQGPPGPPQQGQYAYNYPPQPNPQ</sequence>
<keyword evidence="5" id="KW-0010">Activator</keyword>
<feature type="compositionally biased region" description="Pro residues" evidence="8">
    <location>
        <begin position="353"/>
        <end position="362"/>
    </location>
</feature>
<feature type="compositionally biased region" description="Pro residues" evidence="8">
    <location>
        <begin position="391"/>
        <end position="402"/>
    </location>
</feature>
<gene>
    <name evidence="10" type="ORF">NQ315_015658</name>
</gene>
<dbReference type="EMBL" id="JANEYG010000012">
    <property type="protein sequence ID" value="KAJ8920866.1"/>
    <property type="molecule type" value="Genomic_DNA"/>
</dbReference>
<feature type="compositionally biased region" description="Pro residues" evidence="8">
    <location>
        <begin position="161"/>
        <end position="171"/>
    </location>
</feature>
<evidence type="ECO:0000256" key="8">
    <source>
        <dbReference type="SAM" id="MobiDB-lite"/>
    </source>
</evidence>
<evidence type="ECO:0000256" key="3">
    <source>
        <dbReference type="ARBA" id="ARBA00022737"/>
    </source>
</evidence>
<feature type="compositionally biased region" description="Low complexity" evidence="8">
    <location>
        <begin position="79"/>
        <end position="124"/>
    </location>
</feature>
<evidence type="ECO:0000256" key="6">
    <source>
        <dbReference type="ARBA" id="ARBA00023163"/>
    </source>
</evidence>
<feature type="region of interest" description="Disordered" evidence="8">
    <location>
        <begin position="265"/>
        <end position="418"/>
    </location>
</feature>
<dbReference type="GO" id="GO:0045944">
    <property type="term" value="P:positive regulation of transcription by RNA polymerase II"/>
    <property type="evidence" value="ECO:0007669"/>
    <property type="project" value="TreeGrafter"/>
</dbReference>
<feature type="compositionally biased region" description="Low complexity" evidence="8">
    <location>
        <begin position="310"/>
        <end position="331"/>
    </location>
</feature>
<dbReference type="GO" id="GO:0005654">
    <property type="term" value="C:nucleoplasm"/>
    <property type="evidence" value="ECO:0007669"/>
    <property type="project" value="UniProtKB-ARBA"/>
</dbReference>
<keyword evidence="3" id="KW-0677">Repeat</keyword>
<evidence type="ECO:0000256" key="7">
    <source>
        <dbReference type="ARBA" id="ARBA00023242"/>
    </source>
</evidence>
<name>A0AAV8W2K4_9CUCU</name>
<organism evidence="10 11">
    <name type="scientific">Exocentrus adspersus</name>
    <dbReference type="NCBI Taxonomy" id="1586481"/>
    <lineage>
        <taxon>Eukaryota</taxon>
        <taxon>Metazoa</taxon>
        <taxon>Ecdysozoa</taxon>
        <taxon>Arthropoda</taxon>
        <taxon>Hexapoda</taxon>
        <taxon>Insecta</taxon>
        <taxon>Pterygota</taxon>
        <taxon>Neoptera</taxon>
        <taxon>Endopterygota</taxon>
        <taxon>Coleoptera</taxon>
        <taxon>Polyphaga</taxon>
        <taxon>Cucujiformia</taxon>
        <taxon>Chrysomeloidea</taxon>
        <taxon>Cerambycidae</taxon>
        <taxon>Lamiinae</taxon>
        <taxon>Acanthocinini</taxon>
        <taxon>Exocentrus</taxon>
    </lineage>
</organism>
<dbReference type="PANTHER" id="PTHR23107:SF0">
    <property type="entry name" value="IP09280P"/>
    <property type="match status" value="1"/>
</dbReference>
<keyword evidence="11" id="KW-1185">Reference proteome</keyword>
<evidence type="ECO:0000259" key="9">
    <source>
        <dbReference type="Pfam" id="PF05030"/>
    </source>
</evidence>
<dbReference type="Proteomes" id="UP001159042">
    <property type="component" value="Unassembled WGS sequence"/>
</dbReference>
<feature type="compositionally biased region" description="Low complexity" evidence="8">
    <location>
        <begin position="132"/>
        <end position="160"/>
    </location>
</feature>